<dbReference type="InterPro" id="IPR014284">
    <property type="entry name" value="RNA_pol_sigma-70_dom"/>
</dbReference>
<dbReference type="Pfam" id="PF04539">
    <property type="entry name" value="Sigma70_r3"/>
    <property type="match status" value="1"/>
</dbReference>
<dbReference type="InterPro" id="IPR013325">
    <property type="entry name" value="RNA_pol_sigma_r2"/>
</dbReference>
<feature type="coiled-coil region" evidence="5">
    <location>
        <begin position="207"/>
        <end position="263"/>
    </location>
</feature>
<dbReference type="SUPFAM" id="SSF88659">
    <property type="entry name" value="Sigma3 and sigma4 domains of RNA polymerase sigma factors"/>
    <property type="match status" value="2"/>
</dbReference>
<dbReference type="Gene3D" id="1.10.10.10">
    <property type="entry name" value="Winged helix-like DNA-binding domain superfamily/Winged helix DNA-binding domain"/>
    <property type="match status" value="2"/>
</dbReference>
<dbReference type="Gene3D" id="1.10.601.10">
    <property type="entry name" value="RNA Polymerase Primary Sigma Factor"/>
    <property type="match status" value="1"/>
</dbReference>
<dbReference type="GO" id="GO:0016987">
    <property type="term" value="F:sigma factor activity"/>
    <property type="evidence" value="ECO:0007669"/>
    <property type="project" value="UniProtKB-KW"/>
</dbReference>
<dbReference type="AlphaFoldDB" id="A0A0F9U635"/>
<dbReference type="PIRSF" id="PIRSF000770">
    <property type="entry name" value="RNA_pol_sigma-SigE/K"/>
    <property type="match status" value="1"/>
</dbReference>
<dbReference type="Pfam" id="PF04542">
    <property type="entry name" value="Sigma70_r2"/>
    <property type="match status" value="1"/>
</dbReference>
<dbReference type="GO" id="GO:0003677">
    <property type="term" value="F:DNA binding"/>
    <property type="evidence" value="ECO:0007669"/>
    <property type="project" value="UniProtKB-KW"/>
</dbReference>
<comment type="caution">
    <text evidence="7">The sequence shown here is derived from an EMBL/GenBank/DDBJ whole genome shotgun (WGS) entry which is preliminary data.</text>
</comment>
<dbReference type="PROSITE" id="PS00716">
    <property type="entry name" value="SIGMA70_2"/>
    <property type="match status" value="1"/>
</dbReference>
<dbReference type="Pfam" id="PF00140">
    <property type="entry name" value="Sigma70_r1_2"/>
    <property type="match status" value="1"/>
</dbReference>
<keyword evidence="2" id="KW-0731">Sigma factor</keyword>
<dbReference type="InterPro" id="IPR009042">
    <property type="entry name" value="RNA_pol_sigma70_r1_2"/>
</dbReference>
<protein>
    <recommendedName>
        <fullName evidence="6">RNA polymerase sigma-70 domain-containing protein</fullName>
    </recommendedName>
</protein>
<reference evidence="7" key="1">
    <citation type="journal article" date="2015" name="Nature">
        <title>Complex archaea that bridge the gap between prokaryotes and eukaryotes.</title>
        <authorList>
            <person name="Spang A."/>
            <person name="Saw J.H."/>
            <person name="Jorgensen S.L."/>
            <person name="Zaremba-Niedzwiedzka K."/>
            <person name="Martijn J."/>
            <person name="Lind A.E."/>
            <person name="van Eijk R."/>
            <person name="Schleper C."/>
            <person name="Guy L."/>
            <person name="Ettema T.J."/>
        </authorList>
    </citation>
    <scope>NUCLEOTIDE SEQUENCE</scope>
</reference>
<dbReference type="PRINTS" id="PR00046">
    <property type="entry name" value="SIGMA70FCT"/>
</dbReference>
<dbReference type="NCBIfam" id="TIGR02937">
    <property type="entry name" value="sigma70-ECF"/>
    <property type="match status" value="1"/>
</dbReference>
<dbReference type="InterPro" id="IPR007630">
    <property type="entry name" value="RNA_pol_sigma70_r4"/>
</dbReference>
<dbReference type="InterPro" id="IPR050239">
    <property type="entry name" value="Sigma-70_RNA_pol_init_factors"/>
</dbReference>
<gene>
    <name evidence="7" type="ORF">LCGC14_0568990</name>
</gene>
<dbReference type="InterPro" id="IPR000943">
    <property type="entry name" value="RNA_pol_sigma70"/>
</dbReference>
<dbReference type="CDD" id="cd06171">
    <property type="entry name" value="Sigma70_r4"/>
    <property type="match status" value="1"/>
</dbReference>
<name>A0A0F9U635_9ZZZZ</name>
<dbReference type="InterPro" id="IPR007624">
    <property type="entry name" value="RNA_pol_sigma70_r3"/>
</dbReference>
<dbReference type="InterPro" id="IPR007627">
    <property type="entry name" value="RNA_pol_sigma70_r2"/>
</dbReference>
<evidence type="ECO:0000256" key="2">
    <source>
        <dbReference type="ARBA" id="ARBA00023082"/>
    </source>
</evidence>
<keyword evidence="3" id="KW-0238">DNA-binding</keyword>
<dbReference type="Pfam" id="PF04545">
    <property type="entry name" value="Sigma70_r4"/>
    <property type="match status" value="1"/>
</dbReference>
<keyword evidence="1" id="KW-0805">Transcription regulation</keyword>
<evidence type="ECO:0000256" key="4">
    <source>
        <dbReference type="ARBA" id="ARBA00023163"/>
    </source>
</evidence>
<sequence length="282" mass="33139">MKGKYKEFIDFKNLRLYMNQISKFPVLTQEDEKRIGNRIQKGDNNAVRELIESNLKFVVSYVKKYRGMGIGMFDLINEGNLGLIEAAKRFDPDRNVKFISYAVWWIRQAIIHALTRYSRAYHLPQKLSAKISDMKRKIAVLKTELSREPTREEIAKKMGIHKDEVEDLQILNGKDVSLSDKYYEEGVEIEDRIQDDLTPSVEYQIIKNSIQQQIREMLGELDDKEANVINLRFGLDDDKARTLQEIGDMLNLSRERIRQIEQKAIRKLARSRRLQQLRGYLN</sequence>
<dbReference type="SUPFAM" id="SSF88946">
    <property type="entry name" value="Sigma2 domain of RNA polymerase sigma factors"/>
    <property type="match status" value="1"/>
</dbReference>
<dbReference type="InterPro" id="IPR013324">
    <property type="entry name" value="RNA_pol_sigma_r3/r4-like"/>
</dbReference>
<keyword evidence="4" id="KW-0804">Transcription</keyword>
<dbReference type="EMBL" id="LAZR01000832">
    <property type="protein sequence ID" value="KKN56756.1"/>
    <property type="molecule type" value="Genomic_DNA"/>
</dbReference>
<dbReference type="PANTHER" id="PTHR30603:SF47">
    <property type="entry name" value="RNA POLYMERASE SIGMA FACTOR SIGD, CHLOROPLASTIC"/>
    <property type="match status" value="1"/>
</dbReference>
<evidence type="ECO:0000313" key="7">
    <source>
        <dbReference type="EMBL" id="KKN56756.1"/>
    </source>
</evidence>
<evidence type="ECO:0000256" key="1">
    <source>
        <dbReference type="ARBA" id="ARBA00023015"/>
    </source>
</evidence>
<keyword evidence="5" id="KW-0175">Coiled coil</keyword>
<organism evidence="7">
    <name type="scientific">marine sediment metagenome</name>
    <dbReference type="NCBI Taxonomy" id="412755"/>
    <lineage>
        <taxon>unclassified sequences</taxon>
        <taxon>metagenomes</taxon>
        <taxon>ecological metagenomes</taxon>
    </lineage>
</organism>
<evidence type="ECO:0000259" key="6">
    <source>
        <dbReference type="PROSITE" id="PS00716"/>
    </source>
</evidence>
<dbReference type="PANTHER" id="PTHR30603">
    <property type="entry name" value="RNA POLYMERASE SIGMA FACTOR RPO"/>
    <property type="match status" value="1"/>
</dbReference>
<feature type="domain" description="RNA polymerase sigma-70" evidence="6">
    <location>
        <begin position="242"/>
        <end position="268"/>
    </location>
</feature>
<dbReference type="InterPro" id="IPR036388">
    <property type="entry name" value="WH-like_DNA-bd_sf"/>
</dbReference>
<evidence type="ECO:0000256" key="3">
    <source>
        <dbReference type="ARBA" id="ARBA00023125"/>
    </source>
</evidence>
<dbReference type="GO" id="GO:0006352">
    <property type="term" value="P:DNA-templated transcription initiation"/>
    <property type="evidence" value="ECO:0007669"/>
    <property type="project" value="InterPro"/>
</dbReference>
<accession>A0A0F9U635</accession>
<proteinExistence type="predicted"/>
<evidence type="ECO:0000256" key="5">
    <source>
        <dbReference type="SAM" id="Coils"/>
    </source>
</evidence>